<organism evidence="2 3">
    <name type="scientific">Brachybacterium alimentarium</name>
    <dbReference type="NCBI Taxonomy" id="47845"/>
    <lineage>
        <taxon>Bacteria</taxon>
        <taxon>Bacillati</taxon>
        <taxon>Actinomycetota</taxon>
        <taxon>Actinomycetes</taxon>
        <taxon>Micrococcales</taxon>
        <taxon>Dermabacteraceae</taxon>
        <taxon>Brachybacterium</taxon>
    </lineage>
</organism>
<sequence length="338" mass="38672">MSGSPERLLLISPSFHGYWKSIGDALARRGYEVHTARYDAYDTAGEKLRLKATVELPERLRVRGDRRTAETARLTDRVIAMLREVRPHRVIIIKGDGLDARFWDALGDIPRILWLYDDLHRHDYTDAFLREIGPVVDYARSETDMLRERGVDAHFVPNAFDPHRVEPTSTRTGEIVFIGSGYQNRYETLAELGGRGLPVHAWGRDFSRHPMDRARTFSWRRPPIAASREVPLERAYQIHAEGAAAVAIHGLQNGHAMRTFEIPGMGGVQLVDRDDVDQFYDVGTEVAVWHDLDELEELSRRALSDPVWAEGLRAAGRRRTLAEHTFDHRLEEVDSLWH</sequence>
<comment type="caution">
    <text evidence="2">The sequence shown here is derived from an EMBL/GenBank/DDBJ whole genome shotgun (WGS) entry which is preliminary data.</text>
</comment>
<reference evidence="2 3" key="1">
    <citation type="journal article" date="2017" name="Elife">
        <title>Extensive horizontal gene transfer in cheese-associated bacteria.</title>
        <authorList>
            <person name="Bonham K.S."/>
            <person name="Wolfe B.E."/>
            <person name="Dutton R.J."/>
        </authorList>
    </citation>
    <scope>NUCLEOTIDE SEQUENCE [LARGE SCALE GENOMIC DNA]</scope>
    <source>
        <strain evidence="2 3">341_9</strain>
    </source>
</reference>
<gene>
    <name evidence="2" type="ORF">CIK66_06925</name>
</gene>
<dbReference type="RefSeq" id="WP_096196829.1">
    <property type="nucleotide sequence ID" value="NZ_JBQQGT010000039.1"/>
</dbReference>
<keyword evidence="3" id="KW-1185">Reference proteome</keyword>
<evidence type="ECO:0000259" key="1">
    <source>
        <dbReference type="Pfam" id="PF13524"/>
    </source>
</evidence>
<accession>A0A2A3YK27</accession>
<dbReference type="EMBL" id="NRGR01000012">
    <property type="protein sequence ID" value="PCC39706.1"/>
    <property type="molecule type" value="Genomic_DNA"/>
</dbReference>
<dbReference type="Proteomes" id="UP000218598">
    <property type="component" value="Unassembled WGS sequence"/>
</dbReference>
<evidence type="ECO:0000313" key="2">
    <source>
        <dbReference type="EMBL" id="PCC39706.1"/>
    </source>
</evidence>
<protein>
    <recommendedName>
        <fullName evidence="1">Spore protein YkvP/CgeB glycosyl transferase-like domain-containing protein</fullName>
    </recommendedName>
</protein>
<dbReference type="SUPFAM" id="SSF53756">
    <property type="entry name" value="UDP-Glycosyltransferase/glycogen phosphorylase"/>
    <property type="match status" value="1"/>
</dbReference>
<name>A0A2A3YK27_9MICO</name>
<dbReference type="AlphaFoldDB" id="A0A2A3YK27"/>
<dbReference type="GeneID" id="303297517"/>
<dbReference type="InterPro" id="IPR055259">
    <property type="entry name" value="YkvP/CgeB_Glyco_trans-like"/>
</dbReference>
<dbReference type="OrthoDB" id="5165900at2"/>
<proteinExistence type="predicted"/>
<evidence type="ECO:0000313" key="3">
    <source>
        <dbReference type="Proteomes" id="UP000218598"/>
    </source>
</evidence>
<dbReference type="Pfam" id="PF13524">
    <property type="entry name" value="Glyco_trans_1_2"/>
    <property type="match status" value="1"/>
</dbReference>
<feature type="domain" description="Spore protein YkvP/CgeB glycosyl transferase-like" evidence="1">
    <location>
        <begin position="188"/>
        <end position="333"/>
    </location>
</feature>